<dbReference type="InterPro" id="IPR003131">
    <property type="entry name" value="T1-type_BTB"/>
</dbReference>
<dbReference type="Pfam" id="PF02214">
    <property type="entry name" value="BTB_2"/>
    <property type="match status" value="1"/>
</dbReference>
<dbReference type="InterPro" id="IPR024729">
    <property type="entry name" value="USP7_ICP0-binding_dom"/>
</dbReference>
<dbReference type="EMBL" id="MG011691">
    <property type="protein sequence ID" value="AVK77085.1"/>
    <property type="molecule type" value="Genomic_DNA"/>
</dbReference>
<accession>A0A2U7UFD9</accession>
<dbReference type="PANTHER" id="PTHR14499:SF136">
    <property type="entry name" value="GH08630P"/>
    <property type="match status" value="1"/>
</dbReference>
<evidence type="ECO:0000256" key="2">
    <source>
        <dbReference type="SAM" id="MobiDB-lite"/>
    </source>
</evidence>
<dbReference type="PANTHER" id="PTHR14499">
    <property type="entry name" value="POTASSIUM CHANNEL TETRAMERIZATION DOMAIN-CONTAINING"/>
    <property type="match status" value="1"/>
</dbReference>
<dbReference type="GO" id="GO:0051260">
    <property type="term" value="P:protein homooligomerization"/>
    <property type="evidence" value="ECO:0007669"/>
    <property type="project" value="InterPro"/>
</dbReference>
<evidence type="ECO:0000256" key="1">
    <source>
        <dbReference type="ARBA" id="ARBA00022786"/>
    </source>
</evidence>
<dbReference type="SUPFAM" id="SSF54695">
    <property type="entry name" value="POZ domain"/>
    <property type="match status" value="1"/>
</dbReference>
<dbReference type="GeneID" id="36841540"/>
<dbReference type="RefSeq" id="YP_009481081.1">
    <property type="nucleotide sequence ID" value="NC_037665.1"/>
</dbReference>
<reference evidence="5" key="1">
    <citation type="journal article" date="2018" name="Nat. Commun.">
        <title>Diversity and evolution of the emerging Pandoraviridae family.</title>
        <authorList>
            <person name="Legendre M."/>
            <person name="Fabre E."/>
            <person name="Poirot O."/>
            <person name="Jeudy S."/>
            <person name="Lartigue A."/>
            <person name="Alempic J.M."/>
            <person name="Beucher L."/>
            <person name="Philippe N."/>
            <person name="Bertaux L."/>
            <person name="Christo-Foroux E."/>
            <person name="Labadie K."/>
            <person name="Coute Y."/>
            <person name="Abergel C."/>
            <person name="Claverie J.M."/>
        </authorList>
    </citation>
    <scope>NUCLEOTIDE SEQUENCE [LARGE SCALE GENOMIC DNA]</scope>
    <source>
        <strain evidence="5">Macleodensis</strain>
    </source>
</reference>
<dbReference type="KEGG" id="vg:36841540"/>
<evidence type="ECO:0000259" key="3">
    <source>
        <dbReference type="Pfam" id="PF02214"/>
    </source>
</evidence>
<feature type="region of interest" description="Disordered" evidence="2">
    <location>
        <begin position="287"/>
        <end position="311"/>
    </location>
</feature>
<proteinExistence type="predicted"/>
<evidence type="ECO:0000259" key="4">
    <source>
        <dbReference type="Pfam" id="PF12436"/>
    </source>
</evidence>
<sequence>MDTVALRAVRGQRADSVTPGQTDAMETDGALHIHEQNGNVPTDTSTESRLIMLNVGGQKMMTSRATFAAAPAGSLLGRMFGPDADPLWTPPRLADGSYFLDLNPYHFAIVLDVLRHGPAVLYPVSPADRGAITLVADYLGLDLAATTCLAGDVLRYRAAMAPESARFTILAVAPSAFWANRIDLCDWSASSIKATYVSAMRSWTLAEARGMLSSAMGIPDDSVVAHLCLRRRNGTVRPEARLPMDSTTVRLDDVHVFDRMPLVLLVHQETFLANIKDLPAATLCQPLPTAGAPSSQAPESRRPSSSETMVQPPNAPALIFVRCFDRDKGTLSKARPLLVNARDTIAVAVPAMCALLSLSGDRHVHLFEEISTYMVMEVDPTSTFADAEIAYGDILWLEAVHDRMDAAIQQPIDSVLIKRLTRSPSMLS</sequence>
<dbReference type="Proteomes" id="UP000249758">
    <property type="component" value="Segment"/>
</dbReference>
<organism evidence="5">
    <name type="scientific">Pandoravirus macleodensis</name>
    <dbReference type="NCBI Taxonomy" id="2107707"/>
    <lineage>
        <taxon>Viruses</taxon>
        <taxon>Pandoravirus</taxon>
    </lineage>
</organism>
<dbReference type="CDD" id="cd18316">
    <property type="entry name" value="BTB_POZ_KCTD-like"/>
    <property type="match status" value="1"/>
</dbReference>
<feature type="domain" description="Ubiquitin carboxyl-terminal hydrolase 7 ICP0-binding" evidence="4">
    <location>
        <begin position="228"/>
        <end position="403"/>
    </location>
</feature>
<evidence type="ECO:0000313" key="5">
    <source>
        <dbReference type="EMBL" id="AVK77085.1"/>
    </source>
</evidence>
<name>A0A2U7UFD9_9VIRU</name>
<feature type="domain" description="Potassium channel tetramerisation-type BTB" evidence="3">
    <location>
        <begin position="51"/>
        <end position="122"/>
    </location>
</feature>
<dbReference type="Gene3D" id="3.10.20.90">
    <property type="entry name" value="Phosphatidylinositol 3-kinase Catalytic Subunit, Chain A, domain 1"/>
    <property type="match status" value="1"/>
</dbReference>
<dbReference type="Pfam" id="PF12436">
    <property type="entry name" value="USP7_ICP0_bdg"/>
    <property type="match status" value="1"/>
</dbReference>
<dbReference type="GO" id="GO:0140096">
    <property type="term" value="F:catalytic activity, acting on a protein"/>
    <property type="evidence" value="ECO:0007669"/>
    <property type="project" value="UniProtKB-ARBA"/>
</dbReference>
<gene>
    <name evidence="5" type="ORF">pmac_cds_397</name>
</gene>
<dbReference type="InterPro" id="IPR011333">
    <property type="entry name" value="SKP1/BTB/POZ_sf"/>
</dbReference>
<keyword evidence="1" id="KW-0833">Ubl conjugation pathway</keyword>
<dbReference type="Gene3D" id="3.30.710.10">
    <property type="entry name" value="Potassium Channel Kv1.1, Chain A"/>
    <property type="match status" value="1"/>
</dbReference>
<protein>
    <submittedName>
        <fullName evidence="5">BTB/POZ domain containing protein</fullName>
    </submittedName>
</protein>